<feature type="chain" id="PRO_5045209280" evidence="2">
    <location>
        <begin position="21"/>
        <end position="619"/>
    </location>
</feature>
<dbReference type="Gene3D" id="3.40.50.1110">
    <property type="entry name" value="SGNH hydrolase"/>
    <property type="match status" value="1"/>
</dbReference>
<feature type="domain" description="Sialate O-acetylesterase" evidence="3">
    <location>
        <begin position="105"/>
        <end position="314"/>
    </location>
</feature>
<evidence type="ECO:0000256" key="2">
    <source>
        <dbReference type="SAM" id="SignalP"/>
    </source>
</evidence>
<evidence type="ECO:0000256" key="1">
    <source>
        <dbReference type="ARBA" id="ARBA00022801"/>
    </source>
</evidence>
<dbReference type="PROSITE" id="PS51257">
    <property type="entry name" value="PROKAR_LIPOPROTEIN"/>
    <property type="match status" value="1"/>
</dbReference>
<sequence length="619" mass="65480">MNLVHRLIVLAVTVTSTACAAPLRFSPLFSPGMVLQRDAAIVVTGMGPENGSVTVSLGKFSQPAKVGADGVWRVEFAGQPAGGPYVMEVSDGTLTATIDDLLMGDVWVCSGQSNMQMGLDEAAGGDAMLAKAAADPRLRLLTVSKSGADKPETDPGAKWSHATPHSLKKFSAVAASFALHLRDDPKLRDVPLGIIDSSFGGTSIEAWTPVGTLPPIQESQISGSMFGIQPGHLYNRMIAPLTATPVKGALWYQGEANGGQPAVYSQLLANLATQWRAQWKQPEMPFLIVQLPAFSGTMGGLDFSWVREAQAKAAEASRHNLLAVSYDTTNGFDLHPVEKEEIGRRLSLLARKEVYGSDIVATGPQVKEVRAEGGRVVVTFEEPVKSSDGNALLGFAIAGEDGDYHYADATVSGSRVTLTSGDVAAPKTVRFGWGGMPQTNVVNAAGLPPVPFRTDKLAPDAPGFQPLPQIYRLSGAGYQIQTGELGHVTSLIVGGKQFLSAEPGGGTSIPGGFGPRGLPLVKMTGPNRVECRDNEAALEIACKDETMEWTLTNKGSGEFSYQIALSDKVTVTGSAPAVELVRDQVKLRVEGIDRIEPGKLVAKVGGKSKLKLRWTVVAK</sequence>
<dbReference type="InterPro" id="IPR036514">
    <property type="entry name" value="SGNH_hydro_sf"/>
</dbReference>
<protein>
    <submittedName>
        <fullName evidence="4">Sialate O-acetylesterase</fullName>
    </submittedName>
</protein>
<keyword evidence="5" id="KW-1185">Reference proteome</keyword>
<evidence type="ECO:0000259" key="3">
    <source>
        <dbReference type="Pfam" id="PF03629"/>
    </source>
</evidence>
<keyword evidence="2" id="KW-0732">Signal</keyword>
<dbReference type="Pfam" id="PF03629">
    <property type="entry name" value="SASA"/>
    <property type="match status" value="1"/>
</dbReference>
<dbReference type="SUPFAM" id="SSF52266">
    <property type="entry name" value="SGNH hydrolase"/>
    <property type="match status" value="1"/>
</dbReference>
<dbReference type="EMBL" id="JAPDDS010000002">
    <property type="protein sequence ID" value="MCW1884172.1"/>
    <property type="molecule type" value="Genomic_DNA"/>
</dbReference>
<dbReference type="PANTHER" id="PTHR22901:SF0">
    <property type="entry name" value="SIALATE O-ACETYLESTERASE"/>
    <property type="match status" value="1"/>
</dbReference>
<reference evidence="4 5" key="1">
    <citation type="submission" date="2022-10" db="EMBL/GenBank/DDBJ databases">
        <title>Luteolibacter flavescens strain MCCC 1K03193, whole genome shotgun sequencing project.</title>
        <authorList>
            <person name="Zhao G."/>
            <person name="Shen L."/>
        </authorList>
    </citation>
    <scope>NUCLEOTIDE SEQUENCE [LARGE SCALE GENOMIC DNA]</scope>
    <source>
        <strain evidence="4 5">MCCC 1K03193</strain>
    </source>
</reference>
<organism evidence="4 5">
    <name type="scientific">Luteolibacter flavescens</name>
    <dbReference type="NCBI Taxonomy" id="1859460"/>
    <lineage>
        <taxon>Bacteria</taxon>
        <taxon>Pseudomonadati</taxon>
        <taxon>Verrucomicrobiota</taxon>
        <taxon>Verrucomicrobiia</taxon>
        <taxon>Verrucomicrobiales</taxon>
        <taxon>Verrucomicrobiaceae</taxon>
        <taxon>Luteolibacter</taxon>
    </lineage>
</organism>
<keyword evidence="1" id="KW-0378">Hydrolase</keyword>
<dbReference type="PANTHER" id="PTHR22901">
    <property type="entry name" value="SIALATE O-ACETYLESTERASE"/>
    <property type="match status" value="1"/>
</dbReference>
<gene>
    <name evidence="4" type="ORF">OKA04_05480</name>
</gene>
<evidence type="ECO:0000313" key="4">
    <source>
        <dbReference type="EMBL" id="MCW1884172.1"/>
    </source>
</evidence>
<dbReference type="InterPro" id="IPR039329">
    <property type="entry name" value="SIAE"/>
</dbReference>
<comment type="caution">
    <text evidence="4">The sequence shown here is derived from an EMBL/GenBank/DDBJ whole genome shotgun (WGS) entry which is preliminary data.</text>
</comment>
<feature type="signal peptide" evidence="2">
    <location>
        <begin position="1"/>
        <end position="20"/>
    </location>
</feature>
<dbReference type="Proteomes" id="UP001207930">
    <property type="component" value="Unassembled WGS sequence"/>
</dbReference>
<evidence type="ECO:0000313" key="5">
    <source>
        <dbReference type="Proteomes" id="UP001207930"/>
    </source>
</evidence>
<accession>A0ABT3FKT2</accession>
<dbReference type="RefSeq" id="WP_264500131.1">
    <property type="nucleotide sequence ID" value="NZ_JAPDDS010000002.1"/>
</dbReference>
<name>A0ABT3FKT2_9BACT</name>
<dbReference type="InterPro" id="IPR005181">
    <property type="entry name" value="SASA"/>
</dbReference>
<proteinExistence type="predicted"/>